<organism evidence="2 3">
    <name type="scientific">Novibacillus thermophilus</name>
    <dbReference type="NCBI Taxonomy" id="1471761"/>
    <lineage>
        <taxon>Bacteria</taxon>
        <taxon>Bacillati</taxon>
        <taxon>Bacillota</taxon>
        <taxon>Bacilli</taxon>
        <taxon>Bacillales</taxon>
        <taxon>Thermoactinomycetaceae</taxon>
        <taxon>Novibacillus</taxon>
    </lineage>
</organism>
<dbReference type="InterPro" id="IPR038764">
    <property type="entry name" value="GNAT_N_AcTrfase_prd"/>
</dbReference>
<dbReference type="SUPFAM" id="SSF55729">
    <property type="entry name" value="Acyl-CoA N-acyltransferases (Nat)"/>
    <property type="match status" value="1"/>
</dbReference>
<proteinExistence type="predicted"/>
<feature type="domain" description="N-acetyltransferase" evidence="1">
    <location>
        <begin position="4"/>
        <end position="147"/>
    </location>
</feature>
<dbReference type="Proteomes" id="UP000188603">
    <property type="component" value="Chromosome"/>
</dbReference>
<sequence length="274" mass="31353">MVDVSLRRLKTKDELEEMQRLEEMVWGTAAIPFHQLHTVNHNGGLIIGAFVDEELVGFSYGFPGFSNGRVYLCSHMLAIHPRYRDQKIGERLKREQRQQAAELGYDLVTWTYDPLQTRNAYLNLHKLRGIGAVQLPHHYGEMDDALNEGLPSDRFLVEWWIDSPHVSHRGASMTVPPVTADRSLLRAETKLSGFPVAHPGREFESDEGVWFVPVPEAFQALKKHDLPLARDWRMKTRDVFGQLLENGYVAADVVRGQEAGVCHYVFVPRRQLKI</sequence>
<dbReference type="PANTHER" id="PTHR41700">
    <property type="entry name" value="GCN5-RELATED N-ACETYLTRANSFERASE"/>
    <property type="match status" value="1"/>
</dbReference>
<dbReference type="AlphaFoldDB" id="A0A1U9K7N7"/>
<dbReference type="GO" id="GO:0016747">
    <property type="term" value="F:acyltransferase activity, transferring groups other than amino-acyl groups"/>
    <property type="evidence" value="ECO:0007669"/>
    <property type="project" value="InterPro"/>
</dbReference>
<dbReference type="InterPro" id="IPR000182">
    <property type="entry name" value="GNAT_dom"/>
</dbReference>
<evidence type="ECO:0000313" key="2">
    <source>
        <dbReference type="EMBL" id="AQS56013.1"/>
    </source>
</evidence>
<dbReference type="PROSITE" id="PS51186">
    <property type="entry name" value="GNAT"/>
    <property type="match status" value="1"/>
</dbReference>
<dbReference type="KEGG" id="ntr:B0W44_09760"/>
<dbReference type="Pfam" id="PF00583">
    <property type="entry name" value="Acetyltransf_1"/>
    <property type="match status" value="1"/>
</dbReference>
<protein>
    <recommendedName>
        <fullName evidence="1">N-acetyltransferase domain-containing protein</fullName>
    </recommendedName>
</protein>
<dbReference type="InterPro" id="IPR016181">
    <property type="entry name" value="Acyl_CoA_acyltransferase"/>
</dbReference>
<dbReference type="PANTHER" id="PTHR41700:SF1">
    <property type="entry name" value="N-ACETYLTRANSFERASE DOMAIN-CONTAINING PROTEIN"/>
    <property type="match status" value="1"/>
</dbReference>
<reference evidence="2 3" key="1">
    <citation type="journal article" date="2015" name="Int. J. Syst. Evol. Microbiol.">
        <title>Novibacillus thermophilus gen. nov., sp. nov., a Gram-staining-negative and moderately thermophilic member of the family Thermoactinomycetaceae.</title>
        <authorList>
            <person name="Yang G."/>
            <person name="Chen J."/>
            <person name="Zhou S."/>
        </authorList>
    </citation>
    <scope>NUCLEOTIDE SEQUENCE [LARGE SCALE GENOMIC DNA]</scope>
    <source>
        <strain evidence="2 3">SG-1</strain>
    </source>
</reference>
<dbReference type="Gene3D" id="3.40.630.30">
    <property type="match status" value="1"/>
</dbReference>
<accession>A0A1U9K7N7</accession>
<dbReference type="EMBL" id="CP019699">
    <property type="protein sequence ID" value="AQS56013.1"/>
    <property type="molecule type" value="Genomic_DNA"/>
</dbReference>
<dbReference type="RefSeq" id="WP_077719872.1">
    <property type="nucleotide sequence ID" value="NZ_CP019699.1"/>
</dbReference>
<keyword evidence="3" id="KW-1185">Reference proteome</keyword>
<dbReference type="CDD" id="cd04301">
    <property type="entry name" value="NAT_SF"/>
    <property type="match status" value="1"/>
</dbReference>
<evidence type="ECO:0000259" key="1">
    <source>
        <dbReference type="PROSITE" id="PS51186"/>
    </source>
</evidence>
<gene>
    <name evidence="2" type="ORF">B0W44_09760</name>
</gene>
<dbReference type="OrthoDB" id="9797990at2"/>
<name>A0A1U9K7N7_9BACL</name>
<dbReference type="STRING" id="1471761.B0W44_09760"/>
<evidence type="ECO:0000313" key="3">
    <source>
        <dbReference type="Proteomes" id="UP000188603"/>
    </source>
</evidence>